<dbReference type="Pfam" id="PF02824">
    <property type="entry name" value="TGS"/>
    <property type="match status" value="1"/>
</dbReference>
<dbReference type="GO" id="GO:0008728">
    <property type="term" value="F:GTP diphosphokinase activity"/>
    <property type="evidence" value="ECO:0007669"/>
    <property type="project" value="UniProtKB-EC"/>
</dbReference>
<evidence type="ECO:0000256" key="4">
    <source>
        <dbReference type="ARBA" id="ARBA00075768"/>
    </source>
</evidence>
<feature type="region of interest" description="Disordered" evidence="6">
    <location>
        <begin position="612"/>
        <end position="652"/>
    </location>
</feature>
<dbReference type="InterPro" id="IPR004811">
    <property type="entry name" value="RelA/Spo_fam"/>
</dbReference>
<dbReference type="Gene3D" id="3.10.20.30">
    <property type="match status" value="1"/>
</dbReference>
<dbReference type="SUPFAM" id="SSF81271">
    <property type="entry name" value="TGS-like"/>
    <property type="match status" value="1"/>
</dbReference>
<comment type="similarity">
    <text evidence="1">Belongs to the RelA/SpoT family.</text>
</comment>
<dbReference type="PROSITE" id="PS51831">
    <property type="entry name" value="HD"/>
    <property type="match status" value="1"/>
</dbReference>
<dbReference type="InterPro" id="IPR043519">
    <property type="entry name" value="NT_sf"/>
</dbReference>
<dbReference type="InterPro" id="IPR002912">
    <property type="entry name" value="ACT_dom"/>
</dbReference>
<proteinExistence type="inferred from homology"/>
<organism evidence="9">
    <name type="scientific">Corethron hystrix</name>
    <dbReference type="NCBI Taxonomy" id="216773"/>
    <lineage>
        <taxon>Eukaryota</taxon>
        <taxon>Sar</taxon>
        <taxon>Stramenopiles</taxon>
        <taxon>Ochrophyta</taxon>
        <taxon>Bacillariophyta</taxon>
        <taxon>Coscinodiscophyceae</taxon>
        <taxon>Corethrophycidae</taxon>
        <taxon>Corethrales</taxon>
        <taxon>Corethraceae</taxon>
        <taxon>Corethron</taxon>
    </lineage>
</organism>
<dbReference type="InterPro" id="IPR007685">
    <property type="entry name" value="RelA_SpoT"/>
</dbReference>
<dbReference type="EC" id="2.7.6.5" evidence="2"/>
<dbReference type="PANTHER" id="PTHR43061:SF1">
    <property type="entry name" value="GTP DIPHOSPHOKINASE RSH1, CHLOROPLASTIC-RELATED"/>
    <property type="match status" value="1"/>
</dbReference>
<dbReference type="InterPro" id="IPR004095">
    <property type="entry name" value="TGS"/>
</dbReference>
<dbReference type="CDD" id="cd05399">
    <property type="entry name" value="NT_Rel-Spo_like"/>
    <property type="match status" value="1"/>
</dbReference>
<dbReference type="CDD" id="cd01668">
    <property type="entry name" value="TGS_RSH"/>
    <property type="match status" value="1"/>
</dbReference>
<dbReference type="Pfam" id="PF13291">
    <property type="entry name" value="ACT_4"/>
    <property type="match status" value="1"/>
</dbReference>
<dbReference type="InterPro" id="IPR012676">
    <property type="entry name" value="TGS-like"/>
</dbReference>
<dbReference type="Gene3D" id="1.10.3210.10">
    <property type="entry name" value="Hypothetical protein af1432"/>
    <property type="match status" value="1"/>
</dbReference>
<dbReference type="SMART" id="SM00471">
    <property type="entry name" value="HDc"/>
    <property type="match status" value="1"/>
</dbReference>
<dbReference type="PROSITE" id="PS51880">
    <property type="entry name" value="TGS"/>
    <property type="match status" value="1"/>
</dbReference>
<evidence type="ECO:0000256" key="2">
    <source>
        <dbReference type="ARBA" id="ARBA00013251"/>
    </source>
</evidence>
<feature type="region of interest" description="Disordered" evidence="6">
    <location>
        <begin position="784"/>
        <end position="837"/>
    </location>
</feature>
<dbReference type="Gene3D" id="3.30.460.10">
    <property type="entry name" value="Beta Polymerase, domain 2"/>
    <property type="match status" value="1"/>
</dbReference>
<evidence type="ECO:0000256" key="1">
    <source>
        <dbReference type="ARBA" id="ARBA00007476"/>
    </source>
</evidence>
<protein>
    <recommendedName>
        <fullName evidence="3">Putative GTP diphosphokinase RSH1, chloroplastic</fullName>
        <ecNumber evidence="2">2.7.6.5</ecNumber>
    </recommendedName>
    <alternativeName>
        <fullName evidence="4">RelA/SpoT homolog 1</fullName>
    </alternativeName>
    <alternativeName>
        <fullName evidence="5">ppGpp synthetase RSH1</fullName>
    </alternativeName>
</protein>
<feature type="domain" description="TGS" evidence="8">
    <location>
        <begin position="426"/>
        <end position="487"/>
    </location>
</feature>
<evidence type="ECO:0000259" key="8">
    <source>
        <dbReference type="PROSITE" id="PS51880"/>
    </source>
</evidence>
<evidence type="ECO:0000256" key="6">
    <source>
        <dbReference type="SAM" id="MobiDB-lite"/>
    </source>
</evidence>
<feature type="compositionally biased region" description="Polar residues" evidence="6">
    <location>
        <begin position="784"/>
        <end position="796"/>
    </location>
</feature>
<feature type="domain" description="HD" evidence="7">
    <location>
        <begin position="63"/>
        <end position="165"/>
    </location>
</feature>
<dbReference type="SUPFAM" id="SSF81301">
    <property type="entry name" value="Nucleotidyltransferase"/>
    <property type="match status" value="1"/>
</dbReference>
<evidence type="ECO:0000256" key="5">
    <source>
        <dbReference type="ARBA" id="ARBA00082153"/>
    </source>
</evidence>
<dbReference type="FunFam" id="3.10.20.30:FF:000002">
    <property type="entry name" value="GTP pyrophosphokinase (RelA/SpoT)"/>
    <property type="match status" value="1"/>
</dbReference>
<evidence type="ECO:0000313" key="9">
    <source>
        <dbReference type="EMBL" id="CAD8875510.1"/>
    </source>
</evidence>
<dbReference type="EMBL" id="HBFR01003839">
    <property type="protein sequence ID" value="CAD8875510.1"/>
    <property type="molecule type" value="Transcribed_RNA"/>
</dbReference>
<dbReference type="InterPro" id="IPR006674">
    <property type="entry name" value="HD_domain"/>
</dbReference>
<dbReference type="AlphaFoldDB" id="A0A7S1B5J4"/>
<name>A0A7S1B5J4_9STRA</name>
<dbReference type="GO" id="GO:0015969">
    <property type="term" value="P:guanosine tetraphosphate metabolic process"/>
    <property type="evidence" value="ECO:0007669"/>
    <property type="project" value="InterPro"/>
</dbReference>
<accession>A0A7S1B5J4</accession>
<dbReference type="Gene3D" id="3.30.70.260">
    <property type="match status" value="1"/>
</dbReference>
<dbReference type="Pfam" id="PF13328">
    <property type="entry name" value="HD_4"/>
    <property type="match status" value="1"/>
</dbReference>
<sequence>MNVIFKDLLDLTESDYEEIERYWDRILPRISYLGTENAVQVKEALRVAFRAHKGQNRKSGEPFIIHPVEVCILLSSLKLDTETVITGLLHDTVEDTDMTFTQVEALFGPTVRTIVEGETKVSKLPKLAFSDYADEQAENLRQMFIAMTEDYRIIIVKLADRLHNMRTLAHMKPEKQQKISRETLDIFAPLAHRMGIWQFKSELEDTAFMYLYPQEYKSLNRMLRRQQTRLRDILEKSTEILQRTLNEDPTLKEQNMKVCVSGRNKELYSLWHKMKISGHYSLSQVADVVAVRVVLTPDADEYDEIQSERGVWLCYHILGLVQHLPGFQPVPTRVKDYISFPKPNGYQSLHTALMMNGQTVEVQIRTSAMHRVAEFGMASHWAYKGEARGLAEVYNTPWLASIKEWQADSISSRDFVECVRRELLGKRVFVFLRNGKILNLARGATVIDAAFQIHTEVGMKMHAVEINGKPVPLSYELQNGDVVNILTGEGKPSTDWMRYAKSRSTRAKLRSYFRLKQKESLLEAGNIIVRDFLQKHADLIRSDSFLEDPDVVDVQDLANLLPGKTRFRRLDDLCIEIGTRHDRDFVRTIMSKILKVPLSVLREAERKQPSEIERRCSSLREARGAAREAGDASRTEDFNDGDVKDEDEHGETANGIVVNVNGIVDGNVELADMDHLCKDCLPIWGDDIIGTRKILSNRITTVHRRRCHSAQEVLRLTSEKEKTLAGAAKSAQDLNVIAPLNGISNSTEYIPNGNTNDVRRSPINGINGVNGEVCLNPLPKRPLHTNNGVNISSPTYDDQAKADAGASPHHSRRRKDPHAHLPRPDGPPGQEIVPLAWGPAPPDESAFLAELSVYARDRKLLLADCGIVVSRESDILKTRSNTVGDVASFDFLVKVRSLTHLDELVDKLRGVKSVTMVERKFGTEIF</sequence>
<evidence type="ECO:0000259" key="7">
    <source>
        <dbReference type="PROSITE" id="PS51831"/>
    </source>
</evidence>
<dbReference type="SUPFAM" id="SSF109604">
    <property type="entry name" value="HD-domain/PDEase-like"/>
    <property type="match status" value="1"/>
</dbReference>
<dbReference type="NCBIfam" id="TIGR00691">
    <property type="entry name" value="spoT_relA"/>
    <property type="match status" value="1"/>
</dbReference>
<dbReference type="Pfam" id="PF04607">
    <property type="entry name" value="RelA_SpoT"/>
    <property type="match status" value="1"/>
</dbReference>
<dbReference type="PANTHER" id="PTHR43061">
    <property type="entry name" value="GTP DIPHOSPHOKINASE RSH1, CHLOROPLASTIC-RELATED"/>
    <property type="match status" value="1"/>
</dbReference>
<feature type="compositionally biased region" description="Basic and acidic residues" evidence="6">
    <location>
        <begin position="612"/>
        <end position="637"/>
    </location>
</feature>
<reference evidence="9" key="1">
    <citation type="submission" date="2021-01" db="EMBL/GenBank/DDBJ databases">
        <authorList>
            <person name="Corre E."/>
            <person name="Pelletier E."/>
            <person name="Niang G."/>
            <person name="Scheremetjew M."/>
            <person name="Finn R."/>
            <person name="Kale V."/>
            <person name="Holt S."/>
            <person name="Cochrane G."/>
            <person name="Meng A."/>
            <person name="Brown T."/>
            <person name="Cohen L."/>
        </authorList>
    </citation>
    <scope>NUCLEOTIDE SEQUENCE</scope>
    <source>
        <strain evidence="9">308</strain>
    </source>
</reference>
<dbReference type="SMART" id="SM00954">
    <property type="entry name" value="RelA_SpoT"/>
    <property type="match status" value="1"/>
</dbReference>
<dbReference type="InterPro" id="IPR012675">
    <property type="entry name" value="Beta-grasp_dom_sf"/>
</dbReference>
<dbReference type="CDD" id="cd00077">
    <property type="entry name" value="HDc"/>
    <property type="match status" value="1"/>
</dbReference>
<gene>
    <name evidence="9" type="ORF">CHYS00102_LOCUS2685</name>
</gene>
<dbReference type="InterPro" id="IPR003607">
    <property type="entry name" value="HD/PDEase_dom"/>
</dbReference>
<dbReference type="FunFam" id="1.10.3210.10:FF:000001">
    <property type="entry name" value="GTP pyrophosphokinase RelA"/>
    <property type="match status" value="1"/>
</dbReference>
<evidence type="ECO:0000256" key="3">
    <source>
        <dbReference type="ARBA" id="ARBA00070102"/>
    </source>
</evidence>
<dbReference type="InterPro" id="IPR033655">
    <property type="entry name" value="TGS_RelA/SpoT"/>
</dbReference>